<dbReference type="GO" id="GO:0016020">
    <property type="term" value="C:membrane"/>
    <property type="evidence" value="ECO:0007669"/>
    <property type="project" value="UniProtKB-SubCell"/>
</dbReference>
<dbReference type="InterPro" id="IPR036259">
    <property type="entry name" value="MFS_trans_sf"/>
</dbReference>
<dbReference type="GO" id="GO:0022857">
    <property type="term" value="F:transmembrane transporter activity"/>
    <property type="evidence" value="ECO:0007669"/>
    <property type="project" value="TreeGrafter"/>
</dbReference>
<evidence type="ECO:0000313" key="6">
    <source>
        <dbReference type="EMBL" id="CDS06208.1"/>
    </source>
</evidence>
<keyword evidence="2" id="KW-0813">Transport</keyword>
<dbReference type="OrthoDB" id="2985014at2759"/>
<dbReference type="AlphaFoldDB" id="A0A077WGL5"/>
<evidence type="ECO:0000256" key="1">
    <source>
        <dbReference type="ARBA" id="ARBA00004141"/>
    </source>
</evidence>
<reference evidence="6" key="1">
    <citation type="journal article" date="2014" name="Genome Announc.">
        <title>De novo whole-genome sequence and genome annotation of Lichtheimia ramosa.</title>
        <authorList>
            <person name="Linde J."/>
            <person name="Schwartze V."/>
            <person name="Binder U."/>
            <person name="Lass-Florl C."/>
            <person name="Voigt K."/>
            <person name="Horn F."/>
        </authorList>
    </citation>
    <scope>NUCLEOTIDE SEQUENCE</scope>
    <source>
        <strain evidence="6">JMRC FSU:6197</strain>
    </source>
</reference>
<evidence type="ECO:0000256" key="4">
    <source>
        <dbReference type="ARBA" id="ARBA00022989"/>
    </source>
</evidence>
<keyword evidence="3" id="KW-0812">Transmembrane</keyword>
<keyword evidence="5" id="KW-0472">Membrane</keyword>
<accession>A0A077WGL5</accession>
<evidence type="ECO:0000256" key="5">
    <source>
        <dbReference type="ARBA" id="ARBA00023136"/>
    </source>
</evidence>
<comment type="subcellular location">
    <subcellularLocation>
        <location evidence="1">Membrane</location>
        <topology evidence="1">Multi-pass membrane protein</topology>
    </subcellularLocation>
</comment>
<evidence type="ECO:0008006" key="7">
    <source>
        <dbReference type="Google" id="ProtNLM"/>
    </source>
</evidence>
<gene>
    <name evidence="6" type="ORF">LRAMOSA08736</name>
</gene>
<evidence type="ECO:0000256" key="3">
    <source>
        <dbReference type="ARBA" id="ARBA00022692"/>
    </source>
</evidence>
<name>A0A077WGL5_9FUNG</name>
<evidence type="ECO:0000256" key="2">
    <source>
        <dbReference type="ARBA" id="ARBA00022448"/>
    </source>
</evidence>
<dbReference type="SUPFAM" id="SSF103473">
    <property type="entry name" value="MFS general substrate transporter"/>
    <property type="match status" value="1"/>
</dbReference>
<protein>
    <recommendedName>
        <fullName evidence="7">Major facilitator superfamily (MFS) profile domain-containing protein</fullName>
    </recommendedName>
</protein>
<dbReference type="PANTHER" id="PTHR43791">
    <property type="entry name" value="PERMEASE-RELATED"/>
    <property type="match status" value="1"/>
</dbReference>
<proteinExistence type="predicted"/>
<dbReference type="EMBL" id="LK023319">
    <property type="protein sequence ID" value="CDS06208.1"/>
    <property type="molecule type" value="Genomic_DNA"/>
</dbReference>
<organism evidence="6">
    <name type="scientific">Lichtheimia ramosa</name>
    <dbReference type="NCBI Taxonomy" id="688394"/>
    <lineage>
        <taxon>Eukaryota</taxon>
        <taxon>Fungi</taxon>
        <taxon>Fungi incertae sedis</taxon>
        <taxon>Mucoromycota</taxon>
        <taxon>Mucoromycotina</taxon>
        <taxon>Mucoromycetes</taxon>
        <taxon>Mucorales</taxon>
        <taxon>Lichtheimiaceae</taxon>
        <taxon>Lichtheimia</taxon>
    </lineage>
</organism>
<keyword evidence="4" id="KW-1133">Transmembrane helix</keyword>
<dbReference type="Gene3D" id="1.20.1250.20">
    <property type="entry name" value="MFS general substrate transporter like domains"/>
    <property type="match status" value="1"/>
</dbReference>
<sequence>MAEEKVQHKEEAVAPSPSHLEDLDTFKQVERRLVRKIDMRIIPWVAILYLMLSLDRNNIGNARLGTLEEDLHLSGNDYYTALTIFFAGKS</sequence>
<dbReference type="PANTHER" id="PTHR43791:SF36">
    <property type="entry name" value="TRANSPORTER, PUTATIVE (AFU_ORTHOLOGUE AFUA_6G08340)-RELATED"/>
    <property type="match status" value="1"/>
</dbReference>